<protein>
    <submittedName>
        <fullName evidence="2">Uncharacterized protein</fullName>
    </submittedName>
</protein>
<evidence type="ECO:0000256" key="1">
    <source>
        <dbReference type="SAM" id="Phobius"/>
    </source>
</evidence>
<gene>
    <name evidence="2" type="ORF">TresaDRAFT_1526</name>
</gene>
<dbReference type="AlphaFoldDB" id="H7EJM4"/>
<dbReference type="RefSeq" id="WP_002703376.1">
    <property type="nucleotide sequence ID" value="NZ_AGRW01000041.1"/>
</dbReference>
<comment type="caution">
    <text evidence="2">The sequence shown here is derived from an EMBL/GenBank/DDBJ whole genome shotgun (WGS) entry which is preliminary data.</text>
</comment>
<keyword evidence="1" id="KW-1133">Transmembrane helix</keyword>
<organism evidence="2 3">
    <name type="scientific">Treponema saccharophilum DSM 2985</name>
    <dbReference type="NCBI Taxonomy" id="907348"/>
    <lineage>
        <taxon>Bacteria</taxon>
        <taxon>Pseudomonadati</taxon>
        <taxon>Spirochaetota</taxon>
        <taxon>Spirochaetia</taxon>
        <taxon>Spirochaetales</taxon>
        <taxon>Treponemataceae</taxon>
        <taxon>Treponema</taxon>
    </lineage>
</organism>
<evidence type="ECO:0000313" key="2">
    <source>
        <dbReference type="EMBL" id="EIC02262.1"/>
    </source>
</evidence>
<sequence>MKFNRIQRKRTLLINLLASGIMLCALFLSLFHEIRHIDHDCGGDGCPVCAIELAARAAFSAISLSGTQAAPAVPLPSVQLLSVPARSLCVLVPTLVGCKIKLNN</sequence>
<dbReference type="EMBL" id="AGRW01000041">
    <property type="protein sequence ID" value="EIC02262.1"/>
    <property type="molecule type" value="Genomic_DNA"/>
</dbReference>
<dbReference type="STRING" id="907348.TresaDRAFT_1526"/>
<accession>H7EJM4</accession>
<feature type="transmembrane region" description="Helical" evidence="1">
    <location>
        <begin position="12"/>
        <end position="31"/>
    </location>
</feature>
<keyword evidence="1" id="KW-0812">Transmembrane</keyword>
<dbReference type="PATRIC" id="fig|907348.3.peg.984"/>
<keyword evidence="3" id="KW-1185">Reference proteome</keyword>
<evidence type="ECO:0000313" key="3">
    <source>
        <dbReference type="Proteomes" id="UP000003571"/>
    </source>
</evidence>
<dbReference type="Proteomes" id="UP000003571">
    <property type="component" value="Unassembled WGS sequence"/>
</dbReference>
<proteinExistence type="predicted"/>
<name>H7EJM4_9SPIR</name>
<reference evidence="2 3" key="1">
    <citation type="submission" date="2011-09" db="EMBL/GenBank/DDBJ databases">
        <title>The draft genome of Treponema saccharophilum DSM 2985.</title>
        <authorList>
            <consortium name="US DOE Joint Genome Institute (JGI-PGF)"/>
            <person name="Lucas S."/>
            <person name="Copeland A."/>
            <person name="Lapidus A."/>
            <person name="Glavina del Rio T."/>
            <person name="Dalin E."/>
            <person name="Tice H."/>
            <person name="Bruce D."/>
            <person name="Goodwin L."/>
            <person name="Pitluck S."/>
            <person name="Peters L."/>
            <person name="Kyrpides N."/>
            <person name="Mavromatis K."/>
            <person name="Ivanova N."/>
            <person name="Markowitz V."/>
            <person name="Cheng J.-F."/>
            <person name="Hugenholtz P."/>
            <person name="Woyke T."/>
            <person name="Wu D."/>
            <person name="Gronow S."/>
            <person name="Wellnitz S."/>
            <person name="Brambilla E."/>
            <person name="Klenk H.-P."/>
            <person name="Eisen J.A."/>
        </authorList>
    </citation>
    <scope>NUCLEOTIDE SEQUENCE [LARGE SCALE GENOMIC DNA]</scope>
    <source>
        <strain evidence="2 3">DSM 2985</strain>
    </source>
</reference>
<keyword evidence="1" id="KW-0472">Membrane</keyword>